<feature type="active site" evidence="4">
    <location>
        <position position="12"/>
    </location>
</feature>
<accession>A0A119GYB5</accession>
<dbReference type="Pfam" id="PF01339">
    <property type="entry name" value="CheB_methylest"/>
    <property type="match status" value="1"/>
</dbReference>
<gene>
    <name evidence="7" type="ORF">WT44_27450</name>
</gene>
<evidence type="ECO:0000313" key="8">
    <source>
        <dbReference type="Proteomes" id="UP000068603"/>
    </source>
</evidence>
<evidence type="ECO:0000256" key="2">
    <source>
        <dbReference type="ARBA" id="ARBA00039140"/>
    </source>
</evidence>
<dbReference type="GO" id="GO:0008984">
    <property type="term" value="F:protein-glutamate methylesterase activity"/>
    <property type="evidence" value="ECO:0007669"/>
    <property type="project" value="UniProtKB-EC"/>
</dbReference>
<feature type="domain" description="CheB-type methylesterase" evidence="6">
    <location>
        <begin position="1"/>
        <end position="162"/>
    </location>
</feature>
<protein>
    <recommendedName>
        <fullName evidence="2">protein-glutamate methylesterase</fullName>
        <ecNumber evidence="2">3.1.1.61</ecNumber>
    </recommendedName>
</protein>
<reference evidence="7 8" key="1">
    <citation type="submission" date="2015-11" db="EMBL/GenBank/DDBJ databases">
        <title>Expanding the genomic diversity of Burkholderia species for the development of highly accurate diagnostics.</title>
        <authorList>
            <person name="Sahl J."/>
            <person name="Keim P."/>
            <person name="Wagner D."/>
        </authorList>
    </citation>
    <scope>NUCLEOTIDE SEQUENCE [LARGE SCALE GENOMIC DNA]</scope>
    <source>
        <strain evidence="7 8">MSMB1960WGS</strain>
    </source>
</reference>
<proteinExistence type="predicted"/>
<name>A0A119GYB5_9BURK</name>
<dbReference type="STRING" id="1503054.WT74_19250"/>
<dbReference type="InterPro" id="IPR011247">
    <property type="entry name" value="Chemotax_prot-Glu_Me-esterase"/>
</dbReference>
<evidence type="ECO:0000259" key="6">
    <source>
        <dbReference type="PROSITE" id="PS50122"/>
    </source>
</evidence>
<dbReference type="AlphaFoldDB" id="A0A119GYB5"/>
<sequence length="324" mass="34478">MTHRDFIAVGTSSGGVDALRTLVSRLPRDLPATIAIVLHVGAHDSLLPSLLSAAGPLRAVHAEDGETYFPGRIYVAPPDHHLIVEGTHLRLLHGAKENFARPAIDPLFRSVAAEMGPRAIGVILTGLLDDGAAGLDAIQSCGGATIVQDPAEAFAGDMPRHASPYADYVLPLDGLANRLVELAGNPLDISTTDETARRRASEQRAWTASEGPPDALSRIASPSTLTCPECGGTLWRLTNSRLLRYRCHTGHAYSAASLAQGRSEDVERTLRDALRALHESEMMSRTLGEHFGRCGDLAAQEGQEAAAHRAGEAAKFLQSILLEG</sequence>
<organism evidence="7">
    <name type="scientific">Burkholderia stagnalis</name>
    <dbReference type="NCBI Taxonomy" id="1503054"/>
    <lineage>
        <taxon>Bacteria</taxon>
        <taxon>Pseudomonadati</taxon>
        <taxon>Pseudomonadota</taxon>
        <taxon>Betaproteobacteria</taxon>
        <taxon>Burkholderiales</taxon>
        <taxon>Burkholderiaceae</taxon>
        <taxon>Burkholderia</taxon>
        <taxon>Burkholderia cepacia complex</taxon>
    </lineage>
</organism>
<dbReference type="PANTHER" id="PTHR42872:SF6">
    <property type="entry name" value="PROTEIN-GLUTAMATE METHYLESTERASE_PROTEIN-GLUTAMINE GLUTAMINASE"/>
    <property type="match status" value="1"/>
</dbReference>
<keyword evidence="1 4" id="KW-0378">Hydrolase</keyword>
<evidence type="ECO:0000256" key="3">
    <source>
        <dbReference type="ARBA" id="ARBA00048267"/>
    </source>
</evidence>
<evidence type="ECO:0000313" key="7">
    <source>
        <dbReference type="EMBL" id="KWA54986.1"/>
    </source>
</evidence>
<dbReference type="EC" id="3.1.1.61" evidence="2"/>
<feature type="region of interest" description="Disordered" evidence="5">
    <location>
        <begin position="191"/>
        <end position="220"/>
    </location>
</feature>
<dbReference type="Proteomes" id="UP000068603">
    <property type="component" value="Unassembled WGS sequence"/>
</dbReference>
<comment type="caution">
    <text evidence="7">The sequence shown here is derived from an EMBL/GenBank/DDBJ whole genome shotgun (WGS) entry which is preliminary data.</text>
</comment>
<dbReference type="GO" id="GO:0005737">
    <property type="term" value="C:cytoplasm"/>
    <property type="evidence" value="ECO:0007669"/>
    <property type="project" value="InterPro"/>
</dbReference>
<evidence type="ECO:0000256" key="4">
    <source>
        <dbReference type="PROSITE-ProRule" id="PRU00050"/>
    </source>
</evidence>
<dbReference type="GO" id="GO:0006935">
    <property type="term" value="P:chemotaxis"/>
    <property type="evidence" value="ECO:0007669"/>
    <property type="project" value="UniProtKB-UniRule"/>
</dbReference>
<keyword evidence="4" id="KW-0145">Chemotaxis</keyword>
<evidence type="ECO:0000256" key="1">
    <source>
        <dbReference type="ARBA" id="ARBA00022801"/>
    </source>
</evidence>
<dbReference type="PANTHER" id="PTHR42872">
    <property type="entry name" value="PROTEIN-GLUTAMATE METHYLESTERASE/PROTEIN-GLUTAMINE GLUTAMINASE"/>
    <property type="match status" value="1"/>
</dbReference>
<dbReference type="RefSeq" id="WP_060149217.1">
    <property type="nucleotide sequence ID" value="NZ_LPGD01000045.1"/>
</dbReference>
<dbReference type="Gene3D" id="3.40.50.180">
    <property type="entry name" value="Methylesterase CheB, C-terminal domain"/>
    <property type="match status" value="1"/>
</dbReference>
<dbReference type="CDD" id="cd16433">
    <property type="entry name" value="CheB"/>
    <property type="match status" value="1"/>
</dbReference>
<dbReference type="GO" id="GO:0000156">
    <property type="term" value="F:phosphorelay response regulator activity"/>
    <property type="evidence" value="ECO:0007669"/>
    <property type="project" value="InterPro"/>
</dbReference>
<dbReference type="PROSITE" id="PS50122">
    <property type="entry name" value="CHEB"/>
    <property type="match status" value="1"/>
</dbReference>
<dbReference type="PIRSF" id="PIRSF036461">
    <property type="entry name" value="Chmtx_methlestr"/>
    <property type="match status" value="1"/>
</dbReference>
<comment type="catalytic activity">
    <reaction evidence="3">
        <text>[protein]-L-glutamate 5-O-methyl ester + H2O = L-glutamyl-[protein] + methanol + H(+)</text>
        <dbReference type="Rhea" id="RHEA:23236"/>
        <dbReference type="Rhea" id="RHEA-COMP:10208"/>
        <dbReference type="Rhea" id="RHEA-COMP:10311"/>
        <dbReference type="ChEBI" id="CHEBI:15377"/>
        <dbReference type="ChEBI" id="CHEBI:15378"/>
        <dbReference type="ChEBI" id="CHEBI:17790"/>
        <dbReference type="ChEBI" id="CHEBI:29973"/>
        <dbReference type="ChEBI" id="CHEBI:82795"/>
        <dbReference type="EC" id="3.1.1.61"/>
    </reaction>
</comment>
<dbReference type="SUPFAM" id="SSF52738">
    <property type="entry name" value="Methylesterase CheB, C-terminal domain"/>
    <property type="match status" value="1"/>
</dbReference>
<feature type="active site" evidence="4">
    <location>
        <position position="130"/>
    </location>
</feature>
<evidence type="ECO:0000256" key="5">
    <source>
        <dbReference type="SAM" id="MobiDB-lite"/>
    </source>
</evidence>
<feature type="active site" evidence="4">
    <location>
        <position position="39"/>
    </location>
</feature>
<dbReference type="EMBL" id="LPHB01000072">
    <property type="protein sequence ID" value="KWA54986.1"/>
    <property type="molecule type" value="Genomic_DNA"/>
</dbReference>
<dbReference type="InterPro" id="IPR035909">
    <property type="entry name" value="CheB_C"/>
</dbReference>
<dbReference type="InterPro" id="IPR000673">
    <property type="entry name" value="Sig_transdc_resp-reg_Me-estase"/>
</dbReference>